<feature type="domain" description="ABC transporter" evidence="8">
    <location>
        <begin position="376"/>
        <end position="611"/>
    </location>
</feature>
<dbReference type="Gene3D" id="1.20.1560.10">
    <property type="entry name" value="ABC transporter type 1, transmembrane domain"/>
    <property type="match status" value="1"/>
</dbReference>
<keyword evidence="5 7" id="KW-1133">Transmembrane helix</keyword>
<dbReference type="EMBL" id="LJZR01000011">
    <property type="protein sequence ID" value="KPQ35549.1"/>
    <property type="molecule type" value="Genomic_DNA"/>
</dbReference>
<accession>A0A0P7ZQR3</accession>
<evidence type="ECO:0000256" key="4">
    <source>
        <dbReference type="ARBA" id="ARBA00022840"/>
    </source>
</evidence>
<evidence type="ECO:0000256" key="5">
    <source>
        <dbReference type="ARBA" id="ARBA00022989"/>
    </source>
</evidence>
<feature type="transmembrane region" description="Helical" evidence="7">
    <location>
        <begin position="140"/>
        <end position="157"/>
    </location>
</feature>
<dbReference type="PROSITE" id="PS50893">
    <property type="entry name" value="ABC_TRANSPORTER_2"/>
    <property type="match status" value="1"/>
</dbReference>
<feature type="transmembrane region" description="Helical" evidence="7">
    <location>
        <begin position="246"/>
        <end position="266"/>
    </location>
</feature>
<evidence type="ECO:0000313" key="11">
    <source>
        <dbReference type="Proteomes" id="UP000050465"/>
    </source>
</evidence>
<dbReference type="Pfam" id="PF00005">
    <property type="entry name" value="ABC_tran"/>
    <property type="match status" value="1"/>
</dbReference>
<dbReference type="SUPFAM" id="SSF52540">
    <property type="entry name" value="P-loop containing nucleoside triphosphate hydrolases"/>
    <property type="match status" value="1"/>
</dbReference>
<dbReference type="InterPro" id="IPR027417">
    <property type="entry name" value="P-loop_NTPase"/>
</dbReference>
<evidence type="ECO:0000313" key="10">
    <source>
        <dbReference type="EMBL" id="KPQ35549.1"/>
    </source>
</evidence>
<feature type="transmembrane region" description="Helical" evidence="7">
    <location>
        <begin position="21"/>
        <end position="39"/>
    </location>
</feature>
<reference evidence="10 11" key="1">
    <citation type="submission" date="2015-09" db="EMBL/GenBank/DDBJ databases">
        <title>Identification and resolution of microdiversity through metagenomic sequencing of parallel consortia.</title>
        <authorList>
            <person name="Nelson W.C."/>
            <person name="Romine M.F."/>
            <person name="Lindemann S.R."/>
        </authorList>
    </citation>
    <scope>NUCLEOTIDE SEQUENCE [LARGE SCALE GENOMIC DNA]</scope>
    <source>
        <strain evidence="10">Ana</strain>
    </source>
</reference>
<dbReference type="GO" id="GO:0005886">
    <property type="term" value="C:plasma membrane"/>
    <property type="evidence" value="ECO:0007669"/>
    <property type="project" value="UniProtKB-SubCell"/>
</dbReference>
<dbReference type="GO" id="GO:0016887">
    <property type="term" value="F:ATP hydrolysis activity"/>
    <property type="evidence" value="ECO:0007669"/>
    <property type="project" value="InterPro"/>
</dbReference>
<evidence type="ECO:0000259" key="8">
    <source>
        <dbReference type="PROSITE" id="PS50893"/>
    </source>
</evidence>
<evidence type="ECO:0000256" key="6">
    <source>
        <dbReference type="ARBA" id="ARBA00023136"/>
    </source>
</evidence>
<evidence type="ECO:0000259" key="9">
    <source>
        <dbReference type="PROSITE" id="PS50929"/>
    </source>
</evidence>
<dbReference type="CDD" id="cd07346">
    <property type="entry name" value="ABC_6TM_exporters"/>
    <property type="match status" value="1"/>
</dbReference>
<evidence type="ECO:0000256" key="2">
    <source>
        <dbReference type="ARBA" id="ARBA00022692"/>
    </source>
</evidence>
<protein>
    <submittedName>
        <fullName evidence="10">ATP-binding cassette, subfamily B, bacterial</fullName>
    </submittedName>
</protein>
<proteinExistence type="predicted"/>
<dbReference type="GO" id="GO:0005524">
    <property type="term" value="F:ATP binding"/>
    <property type="evidence" value="ECO:0007669"/>
    <property type="project" value="UniProtKB-KW"/>
</dbReference>
<name>A0A0P7ZQR3_9CYAN</name>
<dbReference type="InterPro" id="IPR011527">
    <property type="entry name" value="ABC1_TM_dom"/>
</dbReference>
<dbReference type="STRING" id="1666911.HLUCCA11_09875"/>
<dbReference type="InterPro" id="IPR036640">
    <property type="entry name" value="ABC1_TM_sf"/>
</dbReference>
<dbReference type="Proteomes" id="UP000050465">
    <property type="component" value="Unassembled WGS sequence"/>
</dbReference>
<sequence>MRSNRSSYRHLWPFIQAEWPLFVRTFVGVLGYVITAALLPLLAREIAGSIGSGDVRQTAYWLGLAVIDFTVQNVFLYVERVGAIAAAQNIVLAVRRQVYKNLHGLDIDYFANAQTGDLAYRITEDTDKIGEVITKMSQQFISCVLQIVAFTGYILYLNWQLSLTGIVIMPILALLISFFGRKMLTRSRRNQQEISNLSSLLTEVFGSIRIVHAFAAQKYELTRFSQEAQKNRDAKYRAEHITAIQYPVLGFLQAMGVMLLFLVGAWQISIDNLTPADLISFLTAVALLISPIDLATQHYNLYKQTEASAERVFELMNLKPTLVEQADAIALPAITGKVDYDQVSFGYVPNPYKVEQGFDREFDREWEHEFDHGSLNRTHNKTQTSEAAPDLILSELNLKVHPGEVIALVGPSGAGKTTIVNLLMRFYDPQAGRVLIDGIDIKTVTIDSLRHQIGIVPQETTLFSGTVAQNIAYGQTKLDYAAIEAAAKIANAHEFISQLSKGYDTWVGERGTNFSGGQKQRIAIARAILLNPRILILDEATSALDPESEALVQEALERAMENRTVFIIAHRLSTVRQANRILFLEKGKILESGTHAELLAHKGRYAQFYTQQFEG</sequence>
<organism evidence="10 11">
    <name type="scientific">Phormidesmis priestleyi Ana</name>
    <dbReference type="NCBI Taxonomy" id="1666911"/>
    <lineage>
        <taxon>Bacteria</taxon>
        <taxon>Bacillati</taxon>
        <taxon>Cyanobacteriota</taxon>
        <taxon>Cyanophyceae</taxon>
        <taxon>Leptolyngbyales</taxon>
        <taxon>Leptolyngbyaceae</taxon>
        <taxon>Phormidesmis</taxon>
    </lineage>
</organism>
<evidence type="ECO:0000256" key="3">
    <source>
        <dbReference type="ARBA" id="ARBA00022741"/>
    </source>
</evidence>
<dbReference type="InterPro" id="IPR003439">
    <property type="entry name" value="ABC_transporter-like_ATP-bd"/>
</dbReference>
<keyword evidence="6 7" id="KW-0472">Membrane</keyword>
<comment type="subcellular location">
    <subcellularLocation>
        <location evidence="1">Cell membrane</location>
        <topology evidence="1">Multi-pass membrane protein</topology>
    </subcellularLocation>
</comment>
<dbReference type="InterPro" id="IPR003593">
    <property type="entry name" value="AAA+_ATPase"/>
</dbReference>
<dbReference type="SMART" id="SM00382">
    <property type="entry name" value="AAA"/>
    <property type="match status" value="1"/>
</dbReference>
<dbReference type="PANTHER" id="PTHR43394">
    <property type="entry name" value="ATP-DEPENDENT PERMEASE MDL1, MITOCHONDRIAL"/>
    <property type="match status" value="1"/>
</dbReference>
<dbReference type="GO" id="GO:0015421">
    <property type="term" value="F:ABC-type oligopeptide transporter activity"/>
    <property type="evidence" value="ECO:0007669"/>
    <property type="project" value="TreeGrafter"/>
</dbReference>
<dbReference type="PANTHER" id="PTHR43394:SF1">
    <property type="entry name" value="ATP-BINDING CASSETTE SUB-FAMILY B MEMBER 10, MITOCHONDRIAL"/>
    <property type="match status" value="1"/>
</dbReference>
<keyword evidence="2 7" id="KW-0812">Transmembrane</keyword>
<dbReference type="InterPro" id="IPR039421">
    <property type="entry name" value="Type_1_exporter"/>
</dbReference>
<keyword evidence="4 10" id="KW-0067">ATP-binding</keyword>
<comment type="caution">
    <text evidence="10">The sequence shown here is derived from an EMBL/GenBank/DDBJ whole genome shotgun (WGS) entry which is preliminary data.</text>
</comment>
<dbReference type="Pfam" id="PF00664">
    <property type="entry name" value="ABC_membrane"/>
    <property type="match status" value="1"/>
</dbReference>
<evidence type="ECO:0000256" key="1">
    <source>
        <dbReference type="ARBA" id="ARBA00004651"/>
    </source>
</evidence>
<gene>
    <name evidence="10" type="ORF">HLUCCA11_09875</name>
</gene>
<feature type="transmembrane region" description="Helical" evidence="7">
    <location>
        <begin position="163"/>
        <end position="180"/>
    </location>
</feature>
<feature type="domain" description="ABC transmembrane type-1" evidence="9">
    <location>
        <begin position="26"/>
        <end position="304"/>
    </location>
</feature>
<dbReference type="SUPFAM" id="SSF90123">
    <property type="entry name" value="ABC transporter transmembrane region"/>
    <property type="match status" value="1"/>
</dbReference>
<dbReference type="FunFam" id="3.40.50.300:FF:000218">
    <property type="entry name" value="Multidrug ABC transporter ATP-binding protein"/>
    <property type="match status" value="1"/>
</dbReference>
<dbReference type="InterPro" id="IPR017871">
    <property type="entry name" value="ABC_transporter-like_CS"/>
</dbReference>
<dbReference type="PATRIC" id="fig|1666911.3.peg.5297"/>
<dbReference type="Gene3D" id="3.40.50.300">
    <property type="entry name" value="P-loop containing nucleotide triphosphate hydrolases"/>
    <property type="match status" value="1"/>
</dbReference>
<dbReference type="PROSITE" id="PS50929">
    <property type="entry name" value="ABC_TM1F"/>
    <property type="match status" value="1"/>
</dbReference>
<keyword evidence="3" id="KW-0547">Nucleotide-binding</keyword>
<dbReference type="PROSITE" id="PS00211">
    <property type="entry name" value="ABC_TRANSPORTER_1"/>
    <property type="match status" value="1"/>
</dbReference>
<feature type="transmembrane region" description="Helical" evidence="7">
    <location>
        <begin position="59"/>
        <end position="78"/>
    </location>
</feature>
<dbReference type="AlphaFoldDB" id="A0A0P7ZQR3"/>
<evidence type="ECO:0000256" key="7">
    <source>
        <dbReference type="SAM" id="Phobius"/>
    </source>
</evidence>